<evidence type="ECO:0000256" key="1">
    <source>
        <dbReference type="SAM" id="MobiDB-lite"/>
    </source>
</evidence>
<evidence type="ECO:0000313" key="2">
    <source>
        <dbReference type="EMBL" id="RII83859.1"/>
    </source>
</evidence>
<dbReference type="EMBL" id="NQOU01000001">
    <property type="protein sequence ID" value="RII83859.1"/>
    <property type="molecule type" value="Genomic_DNA"/>
</dbReference>
<sequence>MKKFTSMSDAISGAGLVLKEIESLPADSLVPSDLVAILFGGCTKQTLRRYVTIGLLPKPVRSGPFGRRNCWAAGELRASLKGTRRAEEVINEQPLKKRRGRPRKDDEGLF</sequence>
<reference evidence="2 3" key="1">
    <citation type="submission" date="2017-08" db="EMBL/GenBank/DDBJ databases">
        <title>Pusillimonas indicus sp. nov., a member of the family Alcaligenaceae isolated from surface seawater.</title>
        <authorList>
            <person name="Li J."/>
        </authorList>
    </citation>
    <scope>NUCLEOTIDE SEQUENCE [LARGE SCALE GENOMIC DNA]</scope>
    <source>
        <strain evidence="2 3">17-4A</strain>
    </source>
</reference>
<dbReference type="Proteomes" id="UP000266483">
    <property type="component" value="Unassembled WGS sequence"/>
</dbReference>
<name>A0ABX9MY81_9BURK</name>
<evidence type="ECO:0008006" key="4">
    <source>
        <dbReference type="Google" id="ProtNLM"/>
    </source>
</evidence>
<comment type="caution">
    <text evidence="2">The sequence shown here is derived from an EMBL/GenBank/DDBJ whole genome shotgun (WGS) entry which is preliminary data.</text>
</comment>
<dbReference type="RefSeq" id="WP_119440714.1">
    <property type="nucleotide sequence ID" value="NZ_CP170494.1"/>
</dbReference>
<proteinExistence type="predicted"/>
<accession>A0ABX9MY81</accession>
<gene>
    <name evidence="2" type="ORF">CJO09_01040</name>
</gene>
<organism evidence="2 3">
    <name type="scientific">Neopusillimonas maritima</name>
    <dbReference type="NCBI Taxonomy" id="2026239"/>
    <lineage>
        <taxon>Bacteria</taxon>
        <taxon>Pseudomonadati</taxon>
        <taxon>Pseudomonadota</taxon>
        <taxon>Betaproteobacteria</taxon>
        <taxon>Burkholderiales</taxon>
        <taxon>Alcaligenaceae</taxon>
        <taxon>Neopusillimonas</taxon>
    </lineage>
</organism>
<keyword evidence="3" id="KW-1185">Reference proteome</keyword>
<feature type="region of interest" description="Disordered" evidence="1">
    <location>
        <begin position="87"/>
        <end position="110"/>
    </location>
</feature>
<protein>
    <recommendedName>
        <fullName evidence="4">Transcriptional regulator</fullName>
    </recommendedName>
</protein>
<evidence type="ECO:0000313" key="3">
    <source>
        <dbReference type="Proteomes" id="UP000266483"/>
    </source>
</evidence>